<evidence type="ECO:0000313" key="1">
    <source>
        <dbReference type="EMBL" id="KAK4011718.1"/>
    </source>
</evidence>
<comment type="caution">
    <text evidence="1">The sequence shown here is derived from an EMBL/GenBank/DDBJ whole genome shotgun (WGS) entry which is preliminary data.</text>
</comment>
<protein>
    <submittedName>
        <fullName evidence="1">Uncharacterized protein</fullName>
    </submittedName>
</protein>
<accession>A0ABQ9ZFK7</accession>
<gene>
    <name evidence="1" type="ORF">OUZ56_020836</name>
</gene>
<keyword evidence="2" id="KW-1185">Reference proteome</keyword>
<proteinExistence type="predicted"/>
<reference evidence="1 2" key="1">
    <citation type="journal article" date="2023" name="Nucleic Acids Res.">
        <title>The hologenome of Daphnia magna reveals possible DNA methylation and microbiome-mediated evolution of the host genome.</title>
        <authorList>
            <person name="Chaturvedi A."/>
            <person name="Li X."/>
            <person name="Dhandapani V."/>
            <person name="Marshall H."/>
            <person name="Kissane S."/>
            <person name="Cuenca-Cambronero M."/>
            <person name="Asole G."/>
            <person name="Calvet F."/>
            <person name="Ruiz-Romero M."/>
            <person name="Marangio P."/>
            <person name="Guigo R."/>
            <person name="Rago D."/>
            <person name="Mirbahai L."/>
            <person name="Eastwood N."/>
            <person name="Colbourne J.K."/>
            <person name="Zhou J."/>
            <person name="Mallon E."/>
            <person name="Orsini L."/>
        </authorList>
    </citation>
    <scope>NUCLEOTIDE SEQUENCE [LARGE SCALE GENOMIC DNA]</scope>
    <source>
        <strain evidence="1">LRV0_1</strain>
    </source>
</reference>
<dbReference type="EMBL" id="JAOYFB010000003">
    <property type="protein sequence ID" value="KAK4011718.1"/>
    <property type="molecule type" value="Genomic_DNA"/>
</dbReference>
<organism evidence="1 2">
    <name type="scientific">Daphnia magna</name>
    <dbReference type="NCBI Taxonomy" id="35525"/>
    <lineage>
        <taxon>Eukaryota</taxon>
        <taxon>Metazoa</taxon>
        <taxon>Ecdysozoa</taxon>
        <taxon>Arthropoda</taxon>
        <taxon>Crustacea</taxon>
        <taxon>Branchiopoda</taxon>
        <taxon>Diplostraca</taxon>
        <taxon>Cladocera</taxon>
        <taxon>Anomopoda</taxon>
        <taxon>Daphniidae</taxon>
        <taxon>Daphnia</taxon>
    </lineage>
</organism>
<sequence>MSTELVVFWPFLKTDVSDSAEWARLARVVTIQQHPNVPFSCPVPQVFLKQEGRQRVSQNLTEKAEFKKGRLGLFLCNGTDVLRLWDTSCFRFVGSILWDLK</sequence>
<evidence type="ECO:0000313" key="2">
    <source>
        <dbReference type="Proteomes" id="UP001234178"/>
    </source>
</evidence>
<name>A0ABQ9ZFK7_9CRUS</name>
<dbReference type="Proteomes" id="UP001234178">
    <property type="component" value="Unassembled WGS sequence"/>
</dbReference>